<sequence length="44" mass="5189">MTKKNCKKCGLKIKKDRVYCDTCYLEKKLKGKENDPYHNMGGMF</sequence>
<proteinExistence type="predicted"/>
<comment type="caution">
    <text evidence="1">The sequence shown here is derived from an EMBL/GenBank/DDBJ whole genome shotgun (WGS) entry which is preliminary data.</text>
</comment>
<organism evidence="1">
    <name type="scientific">marine sediment metagenome</name>
    <dbReference type="NCBI Taxonomy" id="412755"/>
    <lineage>
        <taxon>unclassified sequences</taxon>
        <taxon>metagenomes</taxon>
        <taxon>ecological metagenomes</taxon>
    </lineage>
</organism>
<accession>A0A0F8XIA8</accession>
<name>A0A0F8XIA8_9ZZZZ</name>
<protein>
    <submittedName>
        <fullName evidence="1">Uncharacterized protein</fullName>
    </submittedName>
</protein>
<dbReference type="EMBL" id="LAZR01059031">
    <property type="protein sequence ID" value="KKK68648.1"/>
    <property type="molecule type" value="Genomic_DNA"/>
</dbReference>
<gene>
    <name evidence="1" type="ORF">LCGC14_2941950</name>
</gene>
<reference evidence="1" key="1">
    <citation type="journal article" date="2015" name="Nature">
        <title>Complex archaea that bridge the gap between prokaryotes and eukaryotes.</title>
        <authorList>
            <person name="Spang A."/>
            <person name="Saw J.H."/>
            <person name="Jorgensen S.L."/>
            <person name="Zaremba-Niedzwiedzka K."/>
            <person name="Martijn J."/>
            <person name="Lind A.E."/>
            <person name="van Eijk R."/>
            <person name="Schleper C."/>
            <person name="Guy L."/>
            <person name="Ettema T.J."/>
        </authorList>
    </citation>
    <scope>NUCLEOTIDE SEQUENCE</scope>
</reference>
<dbReference type="AlphaFoldDB" id="A0A0F8XIA8"/>
<evidence type="ECO:0000313" key="1">
    <source>
        <dbReference type="EMBL" id="KKK68648.1"/>
    </source>
</evidence>